<dbReference type="Pfam" id="PF07980">
    <property type="entry name" value="SusD_RagB"/>
    <property type="match status" value="1"/>
</dbReference>
<dbReference type="Proteomes" id="UP000323653">
    <property type="component" value="Chromosome"/>
</dbReference>
<dbReference type="InterPro" id="IPR033985">
    <property type="entry name" value="SusD-like_N"/>
</dbReference>
<evidence type="ECO:0000256" key="5">
    <source>
        <dbReference type="ARBA" id="ARBA00023237"/>
    </source>
</evidence>
<evidence type="ECO:0000256" key="3">
    <source>
        <dbReference type="ARBA" id="ARBA00022729"/>
    </source>
</evidence>
<dbReference type="KEGG" id="pej:FYC62_04785"/>
<keyword evidence="3" id="KW-0732">Signal</keyword>
<evidence type="ECO:0000256" key="4">
    <source>
        <dbReference type="ARBA" id="ARBA00023136"/>
    </source>
</evidence>
<dbReference type="AlphaFoldDB" id="A0A5C0VEF8"/>
<organism evidence="8 9">
    <name type="scientific">Pedobacter aquae</name>
    <dbReference type="NCBI Taxonomy" id="2605747"/>
    <lineage>
        <taxon>Bacteria</taxon>
        <taxon>Pseudomonadati</taxon>
        <taxon>Bacteroidota</taxon>
        <taxon>Sphingobacteriia</taxon>
        <taxon>Sphingobacteriales</taxon>
        <taxon>Sphingobacteriaceae</taxon>
        <taxon>Pedobacter</taxon>
    </lineage>
</organism>
<dbReference type="PROSITE" id="PS51257">
    <property type="entry name" value="PROKAR_LIPOPROTEIN"/>
    <property type="match status" value="1"/>
</dbReference>
<evidence type="ECO:0000259" key="7">
    <source>
        <dbReference type="Pfam" id="PF14322"/>
    </source>
</evidence>
<protein>
    <submittedName>
        <fullName evidence="8">RagB/SusD family nutrient uptake outer membrane protein</fullName>
    </submittedName>
</protein>
<keyword evidence="4" id="KW-0472">Membrane</keyword>
<feature type="domain" description="RagB/SusD" evidence="6">
    <location>
        <begin position="282"/>
        <end position="521"/>
    </location>
</feature>
<reference evidence="8 9" key="1">
    <citation type="submission" date="2019-08" db="EMBL/GenBank/DDBJ databases">
        <title>Pedobacter sp. nov., isolated from Han river, South Korea.</title>
        <authorList>
            <person name="Lee D.-H."/>
            <person name="Kim Y.-S."/>
            <person name="Hwang E.-M."/>
            <person name="Le Tran T.C."/>
            <person name="Cha C.-J."/>
        </authorList>
    </citation>
    <scope>NUCLEOTIDE SEQUENCE [LARGE SCALE GENOMIC DNA]</scope>
    <source>
        <strain evidence="8 9">CJ43</strain>
    </source>
</reference>
<dbReference type="CDD" id="cd08977">
    <property type="entry name" value="SusD"/>
    <property type="match status" value="1"/>
</dbReference>
<dbReference type="RefSeq" id="WP_149074125.1">
    <property type="nucleotide sequence ID" value="NZ_CP043329.1"/>
</dbReference>
<proteinExistence type="inferred from homology"/>
<evidence type="ECO:0000313" key="8">
    <source>
        <dbReference type="EMBL" id="QEK51065.1"/>
    </source>
</evidence>
<keyword evidence="5" id="KW-0998">Cell outer membrane</keyword>
<dbReference type="Gene3D" id="1.25.40.390">
    <property type="match status" value="1"/>
</dbReference>
<name>A0A5C0VEF8_9SPHI</name>
<feature type="domain" description="SusD-like N-terminal" evidence="7">
    <location>
        <begin position="22"/>
        <end position="216"/>
    </location>
</feature>
<dbReference type="Pfam" id="PF14322">
    <property type="entry name" value="SusD-like_3"/>
    <property type="match status" value="1"/>
</dbReference>
<evidence type="ECO:0000313" key="9">
    <source>
        <dbReference type="Proteomes" id="UP000323653"/>
    </source>
</evidence>
<dbReference type="GO" id="GO:0009279">
    <property type="term" value="C:cell outer membrane"/>
    <property type="evidence" value="ECO:0007669"/>
    <property type="project" value="UniProtKB-SubCell"/>
</dbReference>
<evidence type="ECO:0000256" key="1">
    <source>
        <dbReference type="ARBA" id="ARBA00004442"/>
    </source>
</evidence>
<comment type="similarity">
    <text evidence="2">Belongs to the SusD family.</text>
</comment>
<dbReference type="EMBL" id="CP043329">
    <property type="protein sequence ID" value="QEK51065.1"/>
    <property type="molecule type" value="Genomic_DNA"/>
</dbReference>
<dbReference type="InterPro" id="IPR012944">
    <property type="entry name" value="SusD_RagB_dom"/>
</dbReference>
<comment type="subcellular location">
    <subcellularLocation>
        <location evidence="1">Cell outer membrane</location>
    </subcellularLocation>
</comment>
<dbReference type="SUPFAM" id="SSF48452">
    <property type="entry name" value="TPR-like"/>
    <property type="match status" value="1"/>
</dbReference>
<gene>
    <name evidence="8" type="ORF">FYC62_04785</name>
</gene>
<evidence type="ECO:0000256" key="2">
    <source>
        <dbReference type="ARBA" id="ARBA00006275"/>
    </source>
</evidence>
<sequence length="538" mass="61619">MKRIYIIIWGLVFPFLVSCNKDFLEVSPRSELSDESFFRNQEDAEQALTALYNTFLIDDKLLIWNVLAYNTWSDDMVNVWRGSDYNTHAAGTYAADSWFIYDMWDRFYTYIRRANVFLNNINKVDMPDAARKRLIAEAKFIRAYYYHNLVMLYGGVPIVDKPLSLNELKIPRNKRNEVIDFIITDLNSYPYLADNPTQKGRASKGAALALKSRVLLYEYRFEEAADAAQQVMDLGIYDLFRANGTQSYLTLHNIGNENNNEVIFDIQFIENILGGPHQLWLNLPSMAGWGASNPLQSIVDAFEDKQGKPINVSTIYDPNNPYLNRDPRLDMAIIRHGSSVTDYLGNTKTVYTLTSSADNGGLSGFFVRKNADPASFVPTLRSGLNYILIRYAEVLLNYAEAKNEFSGPDNTVYDAVNAVRNRVGMPNLPANLTKSDMRERIRQERRVELCFEGLRTWDIKRWGIAPAVMNGPIYGALNPFTNQNILIESRNFDPAKNYLFPIPQRERDLIGSEILLQNPGYGNPVFRDDIWPKPEVFQ</sequence>
<keyword evidence="9" id="KW-1185">Reference proteome</keyword>
<dbReference type="InterPro" id="IPR011990">
    <property type="entry name" value="TPR-like_helical_dom_sf"/>
</dbReference>
<evidence type="ECO:0000259" key="6">
    <source>
        <dbReference type="Pfam" id="PF07980"/>
    </source>
</evidence>
<accession>A0A5C0VEF8</accession>